<keyword evidence="2" id="KW-1185">Reference proteome</keyword>
<evidence type="ECO:0000313" key="1">
    <source>
        <dbReference type="EMBL" id="KDR77047.1"/>
    </source>
</evidence>
<accession>A0A067T401</accession>
<dbReference type="AlphaFoldDB" id="A0A067T401"/>
<evidence type="ECO:0000313" key="2">
    <source>
        <dbReference type="Proteomes" id="UP000027222"/>
    </source>
</evidence>
<organism evidence="1 2">
    <name type="scientific">Galerina marginata (strain CBS 339.88)</name>
    <dbReference type="NCBI Taxonomy" id="685588"/>
    <lineage>
        <taxon>Eukaryota</taxon>
        <taxon>Fungi</taxon>
        <taxon>Dikarya</taxon>
        <taxon>Basidiomycota</taxon>
        <taxon>Agaricomycotina</taxon>
        <taxon>Agaricomycetes</taxon>
        <taxon>Agaricomycetidae</taxon>
        <taxon>Agaricales</taxon>
        <taxon>Agaricineae</taxon>
        <taxon>Strophariaceae</taxon>
        <taxon>Galerina</taxon>
    </lineage>
</organism>
<gene>
    <name evidence="1" type="ORF">GALMADRAFT_139071</name>
</gene>
<sequence length="259" mass="28558">MASSATGSSIPAVTNPGFGFVIISRPLTSNFSRVGSYFAVSHLEDFDYTQPITICVWLGTEPVDQIKTQVVLVVPGKGIIPITMLDQNRLSSVTTLDLNSGMNPTNTLMYELFAISEKPCLLFIRQGDHPDSLIEKEGQDLSFINLALKMVNACHTYLDGNKVEGDALHSSALAKWFLATSRELDGQSPTRFLFDPTLLAAGIVRDLGKTLLDVNRFDIDLNEVILIPMVFIRNWAARLTGMLQGEQKDGVVRNLLRLE</sequence>
<dbReference type="Proteomes" id="UP000027222">
    <property type="component" value="Unassembled WGS sequence"/>
</dbReference>
<proteinExistence type="predicted"/>
<reference evidence="2" key="1">
    <citation type="journal article" date="2014" name="Proc. Natl. Acad. Sci. U.S.A.">
        <title>Extensive sampling of basidiomycete genomes demonstrates inadequacy of the white-rot/brown-rot paradigm for wood decay fungi.</title>
        <authorList>
            <person name="Riley R."/>
            <person name="Salamov A.A."/>
            <person name="Brown D.W."/>
            <person name="Nagy L.G."/>
            <person name="Floudas D."/>
            <person name="Held B.W."/>
            <person name="Levasseur A."/>
            <person name="Lombard V."/>
            <person name="Morin E."/>
            <person name="Otillar R."/>
            <person name="Lindquist E.A."/>
            <person name="Sun H."/>
            <person name="LaButti K.M."/>
            <person name="Schmutz J."/>
            <person name="Jabbour D."/>
            <person name="Luo H."/>
            <person name="Baker S.E."/>
            <person name="Pisabarro A.G."/>
            <person name="Walton J.D."/>
            <person name="Blanchette R.A."/>
            <person name="Henrissat B."/>
            <person name="Martin F."/>
            <person name="Cullen D."/>
            <person name="Hibbett D.S."/>
            <person name="Grigoriev I.V."/>
        </authorList>
    </citation>
    <scope>NUCLEOTIDE SEQUENCE [LARGE SCALE GENOMIC DNA]</scope>
    <source>
        <strain evidence="2">CBS 339.88</strain>
    </source>
</reference>
<dbReference type="HOGENOM" id="CLU_1046011_0_0_1"/>
<name>A0A067T401_GALM3</name>
<protein>
    <submittedName>
        <fullName evidence="1">Uncharacterized protein</fullName>
    </submittedName>
</protein>
<dbReference type="OrthoDB" id="10537749at2759"/>
<dbReference type="EMBL" id="KL142377">
    <property type="protein sequence ID" value="KDR77047.1"/>
    <property type="molecule type" value="Genomic_DNA"/>
</dbReference>